<dbReference type="GO" id="GO:0046872">
    <property type="term" value="F:metal ion binding"/>
    <property type="evidence" value="ECO:0007669"/>
    <property type="project" value="UniProtKB-KW"/>
</dbReference>
<evidence type="ECO:0000256" key="4">
    <source>
        <dbReference type="ARBA" id="ARBA00023163"/>
    </source>
</evidence>
<organism evidence="9 10">
    <name type="scientific">Fusarium austroafricanum</name>
    <dbReference type="NCBI Taxonomy" id="2364996"/>
    <lineage>
        <taxon>Eukaryota</taxon>
        <taxon>Fungi</taxon>
        <taxon>Dikarya</taxon>
        <taxon>Ascomycota</taxon>
        <taxon>Pezizomycotina</taxon>
        <taxon>Sordariomycetes</taxon>
        <taxon>Hypocreomycetidae</taxon>
        <taxon>Hypocreales</taxon>
        <taxon>Nectriaceae</taxon>
        <taxon>Fusarium</taxon>
        <taxon>Fusarium concolor species complex</taxon>
    </lineage>
</organism>
<feature type="region of interest" description="Disordered" evidence="7">
    <location>
        <begin position="1"/>
        <end position="74"/>
    </location>
</feature>
<evidence type="ECO:0000256" key="1">
    <source>
        <dbReference type="ARBA" id="ARBA00004123"/>
    </source>
</evidence>
<accession>A0A8H4KG05</accession>
<evidence type="ECO:0000313" key="9">
    <source>
        <dbReference type="EMBL" id="KAF4450532.1"/>
    </source>
</evidence>
<keyword evidence="6" id="KW-0175">Coiled coil</keyword>
<dbReference type="AlphaFoldDB" id="A0A8H4KG05"/>
<dbReference type="GO" id="GO:0005634">
    <property type="term" value="C:nucleus"/>
    <property type="evidence" value="ECO:0007669"/>
    <property type="project" value="UniProtKB-SubCell"/>
</dbReference>
<evidence type="ECO:0000259" key="8">
    <source>
        <dbReference type="Pfam" id="PF20516"/>
    </source>
</evidence>
<dbReference type="EMBL" id="JAADJG010000247">
    <property type="protein sequence ID" value="KAF4450532.1"/>
    <property type="molecule type" value="Genomic_DNA"/>
</dbReference>
<feature type="compositionally biased region" description="Low complexity" evidence="7">
    <location>
        <begin position="55"/>
        <end position="74"/>
    </location>
</feature>
<sequence length="647" mass="72947">MRMSGTSDPHLRLLPKRDREDDDQDMDNDNGGSPPTASKSGTSFRSISPRKRSSPSRTSVASSSPSRKLHSLSLNANGCESRQLGMGDERHPKALRDILKRVNRASRWKGVLNSSLREEFSDLAEYGLDEDDAFSDQGSALPRSFVAQIMEHARKCHEKYHSEFVWNFEVHFCLEKIFRVGEQPHLVDFTPYQSAPITRTYLPPSAGSELVDFCIYLNPLADSAEYETKANSLRTSLPMLCLNHTSYLGLKAEPISISIETKRSGDTEDNEILQMGTWQAAHERELVTGLFKMMQMMSLHTFDRTYASNLASNIHLSPLLSPEALRRVAWSVFFLDSITDGGRYGFHVVDEQTFRLQLPCEQARILGDETVVTEPLMNDPLNSLNTGLNDVERAPLDLSAYLLRTAAARRRALHFAFRVSHQEQMVDQLSVELNTLENDIEAVIKALPKRFRFSTDNMFMHRDRLMRKNRISHAEPIAGLVSQASWAKHVEAIYRLLRCDLMYLLSDTDSTAFSPDQLVGQGAAEYDFRDFLWAKLERLRRGASATTNVARDEALLEYNEGIDTAALSALTSPRLDAMHIQGPFSRVQSDDPQLSGPSGHLEIPETQDFNRIAQDQITTPWMGFTGGENDNKGMPLEWLWLLGGETL</sequence>
<dbReference type="PANTHER" id="PTHR47338:SF7">
    <property type="entry name" value="ZN(II)2CYS6 TRANSCRIPTION FACTOR (EUROFUNG)"/>
    <property type="match status" value="1"/>
</dbReference>
<feature type="compositionally biased region" description="Polar residues" evidence="7">
    <location>
        <begin position="30"/>
        <end position="42"/>
    </location>
</feature>
<keyword evidence="5" id="KW-0539">Nucleus</keyword>
<keyword evidence="2" id="KW-0479">Metal-binding</keyword>
<dbReference type="InterPro" id="IPR050815">
    <property type="entry name" value="TF_fung"/>
</dbReference>
<keyword evidence="3" id="KW-0805">Transcription regulation</keyword>
<keyword evidence="10" id="KW-1185">Reference proteome</keyword>
<dbReference type="InterPro" id="IPR046797">
    <property type="entry name" value="PDDEXK_12"/>
</dbReference>
<feature type="compositionally biased region" description="Basic and acidic residues" evidence="7">
    <location>
        <begin position="9"/>
        <end position="19"/>
    </location>
</feature>
<comment type="caution">
    <text evidence="9">The sequence shown here is derived from an EMBL/GenBank/DDBJ whole genome shotgun (WGS) entry which is preliminary data.</text>
</comment>
<evidence type="ECO:0000256" key="2">
    <source>
        <dbReference type="ARBA" id="ARBA00022723"/>
    </source>
</evidence>
<gene>
    <name evidence="9" type="ORF">F53441_6387</name>
</gene>
<feature type="coiled-coil region" evidence="6">
    <location>
        <begin position="419"/>
        <end position="446"/>
    </location>
</feature>
<comment type="subcellular location">
    <subcellularLocation>
        <location evidence="1">Nucleus</location>
    </subcellularLocation>
</comment>
<evidence type="ECO:0000256" key="6">
    <source>
        <dbReference type="SAM" id="Coils"/>
    </source>
</evidence>
<name>A0A8H4KG05_9HYPO</name>
<evidence type="ECO:0000256" key="5">
    <source>
        <dbReference type="ARBA" id="ARBA00023242"/>
    </source>
</evidence>
<evidence type="ECO:0000256" key="3">
    <source>
        <dbReference type="ARBA" id="ARBA00023015"/>
    </source>
</evidence>
<dbReference type="GO" id="GO:0000981">
    <property type="term" value="F:DNA-binding transcription factor activity, RNA polymerase II-specific"/>
    <property type="evidence" value="ECO:0007669"/>
    <property type="project" value="InterPro"/>
</dbReference>
<dbReference type="Pfam" id="PF20516">
    <property type="entry name" value="PDDEXK_12"/>
    <property type="match status" value="1"/>
</dbReference>
<protein>
    <recommendedName>
        <fullName evidence="8">PD-(D/E)XK nuclease-like domain-containing protein</fullName>
    </recommendedName>
</protein>
<keyword evidence="4" id="KW-0804">Transcription</keyword>
<feature type="domain" description="PD-(D/E)XK nuclease-like" evidence="8">
    <location>
        <begin position="133"/>
        <end position="286"/>
    </location>
</feature>
<dbReference type="PANTHER" id="PTHR47338">
    <property type="entry name" value="ZN(II)2CYS6 TRANSCRIPTION FACTOR (EUROFUNG)-RELATED"/>
    <property type="match status" value="1"/>
</dbReference>
<evidence type="ECO:0000313" key="10">
    <source>
        <dbReference type="Proteomes" id="UP000605986"/>
    </source>
</evidence>
<evidence type="ECO:0000256" key="7">
    <source>
        <dbReference type="SAM" id="MobiDB-lite"/>
    </source>
</evidence>
<dbReference type="Proteomes" id="UP000605986">
    <property type="component" value="Unassembled WGS sequence"/>
</dbReference>
<proteinExistence type="predicted"/>
<reference evidence="9" key="1">
    <citation type="submission" date="2020-01" db="EMBL/GenBank/DDBJ databases">
        <title>Identification and distribution of gene clusters putatively required for synthesis of sphingolipid metabolism inhibitors in phylogenetically diverse species of the filamentous fungus Fusarium.</title>
        <authorList>
            <person name="Kim H.-S."/>
            <person name="Busman M."/>
            <person name="Brown D.W."/>
            <person name="Divon H."/>
            <person name="Uhlig S."/>
            <person name="Proctor R.H."/>
        </authorList>
    </citation>
    <scope>NUCLEOTIDE SEQUENCE</scope>
    <source>
        <strain evidence="9">NRRL 53441</strain>
    </source>
</reference>
<dbReference type="OrthoDB" id="4161186at2759"/>